<evidence type="ECO:0000256" key="2">
    <source>
        <dbReference type="ARBA" id="ARBA00022980"/>
    </source>
</evidence>
<organism evidence="6 7">
    <name type="scientific">Diacronema lutheri</name>
    <name type="common">Unicellular marine alga</name>
    <name type="synonym">Monochrysis lutheri</name>
    <dbReference type="NCBI Taxonomy" id="2081491"/>
    <lineage>
        <taxon>Eukaryota</taxon>
        <taxon>Haptista</taxon>
        <taxon>Haptophyta</taxon>
        <taxon>Pavlovophyceae</taxon>
        <taxon>Pavlovales</taxon>
        <taxon>Pavlovaceae</taxon>
        <taxon>Diacronema</taxon>
    </lineage>
</organism>
<dbReference type="HAMAP" id="MF_00270">
    <property type="entry name" value="Ribosomal_bS18"/>
    <property type="match status" value="1"/>
</dbReference>
<evidence type="ECO:0000313" key="7">
    <source>
        <dbReference type="Proteomes" id="UP000751190"/>
    </source>
</evidence>
<name>A0A8J6CCC3_DIALT</name>
<dbReference type="NCBIfam" id="TIGR00165">
    <property type="entry name" value="S18"/>
    <property type="match status" value="1"/>
</dbReference>
<dbReference type="EMBL" id="JAGTXO010000012">
    <property type="protein sequence ID" value="KAG8464630.1"/>
    <property type="molecule type" value="Genomic_DNA"/>
</dbReference>
<dbReference type="InterPro" id="IPR001648">
    <property type="entry name" value="Ribosomal_bS18"/>
</dbReference>
<sequence length="175" mass="18790">MSGLVPLARRALGVRAWARAFSSRGPAGSQPQGNAPASSASAPLAADEAPVTLVRWARFGKALKPEDVGSVLTYGKLSARSSEPALAEPSSPLPTVRARIKLSDPLHSVPIEEIVYTNVALLSRFVTETGAMLPRRRTGVSARKQRKLANAIKVARQMNLMPYLSKLPQHYDAKP</sequence>
<dbReference type="Pfam" id="PF01084">
    <property type="entry name" value="Ribosomal_S18"/>
    <property type="match status" value="1"/>
</dbReference>
<dbReference type="PANTHER" id="PTHR13479">
    <property type="entry name" value="30S RIBOSOMAL PROTEIN S18"/>
    <property type="match status" value="1"/>
</dbReference>
<dbReference type="GO" id="GO:0006412">
    <property type="term" value="P:translation"/>
    <property type="evidence" value="ECO:0007669"/>
    <property type="project" value="InterPro"/>
</dbReference>
<dbReference type="GO" id="GO:1990904">
    <property type="term" value="C:ribonucleoprotein complex"/>
    <property type="evidence" value="ECO:0007669"/>
    <property type="project" value="UniProtKB-KW"/>
</dbReference>
<dbReference type="SUPFAM" id="SSF46911">
    <property type="entry name" value="Ribosomal protein S18"/>
    <property type="match status" value="1"/>
</dbReference>
<dbReference type="AlphaFoldDB" id="A0A8J6CCC3"/>
<comment type="similarity">
    <text evidence="1 4">Belongs to the bacterial ribosomal protein bS18 family.</text>
</comment>
<gene>
    <name evidence="6" type="ORF">KFE25_009998</name>
</gene>
<evidence type="ECO:0000256" key="1">
    <source>
        <dbReference type="ARBA" id="ARBA00005589"/>
    </source>
</evidence>
<evidence type="ECO:0000256" key="3">
    <source>
        <dbReference type="ARBA" id="ARBA00023274"/>
    </source>
</evidence>
<dbReference type="Proteomes" id="UP000751190">
    <property type="component" value="Unassembled WGS sequence"/>
</dbReference>
<accession>A0A8J6CCC3</accession>
<dbReference type="Gene3D" id="4.10.640.10">
    <property type="entry name" value="Ribosomal protein S18"/>
    <property type="match status" value="1"/>
</dbReference>
<dbReference type="PANTHER" id="PTHR13479:SF40">
    <property type="entry name" value="SMALL RIBOSOMAL SUBUNIT PROTEIN BS18M"/>
    <property type="match status" value="1"/>
</dbReference>
<dbReference type="OrthoDB" id="21463at2759"/>
<evidence type="ECO:0000313" key="6">
    <source>
        <dbReference type="EMBL" id="KAG8464630.1"/>
    </source>
</evidence>
<keyword evidence="3 4" id="KW-0687">Ribonucleoprotein</keyword>
<proteinExistence type="inferred from homology"/>
<evidence type="ECO:0000256" key="4">
    <source>
        <dbReference type="RuleBase" id="RU003910"/>
    </source>
</evidence>
<feature type="region of interest" description="Disordered" evidence="5">
    <location>
        <begin position="23"/>
        <end position="43"/>
    </location>
</feature>
<dbReference type="GO" id="GO:0003735">
    <property type="term" value="F:structural constituent of ribosome"/>
    <property type="evidence" value="ECO:0007669"/>
    <property type="project" value="InterPro"/>
</dbReference>
<comment type="caution">
    <text evidence="6">The sequence shown here is derived from an EMBL/GenBank/DDBJ whole genome shotgun (WGS) entry which is preliminary data.</text>
</comment>
<keyword evidence="2 4" id="KW-0689">Ribosomal protein</keyword>
<keyword evidence="7" id="KW-1185">Reference proteome</keyword>
<evidence type="ECO:0000256" key="5">
    <source>
        <dbReference type="SAM" id="MobiDB-lite"/>
    </source>
</evidence>
<dbReference type="InterPro" id="IPR036870">
    <property type="entry name" value="Ribosomal_bS18_sf"/>
</dbReference>
<dbReference type="GO" id="GO:0070181">
    <property type="term" value="F:small ribosomal subunit rRNA binding"/>
    <property type="evidence" value="ECO:0007669"/>
    <property type="project" value="TreeGrafter"/>
</dbReference>
<reference evidence="6" key="1">
    <citation type="submission" date="2021-05" db="EMBL/GenBank/DDBJ databases">
        <title>The genome of the haptophyte Pavlova lutheri (Diacronema luteri, Pavlovales) - a model for lipid biosynthesis in eukaryotic algae.</title>
        <authorList>
            <person name="Hulatt C.J."/>
            <person name="Posewitz M.C."/>
        </authorList>
    </citation>
    <scope>NUCLEOTIDE SEQUENCE</scope>
    <source>
        <strain evidence="6">NIVA-4/92</strain>
    </source>
</reference>
<dbReference type="GO" id="GO:0005840">
    <property type="term" value="C:ribosome"/>
    <property type="evidence" value="ECO:0007669"/>
    <property type="project" value="UniProtKB-KW"/>
</dbReference>
<protein>
    <recommendedName>
        <fullName evidence="8">Ribosomal protein S18</fullName>
    </recommendedName>
</protein>
<dbReference type="PRINTS" id="PR00974">
    <property type="entry name" value="RIBOSOMALS18"/>
</dbReference>
<evidence type="ECO:0008006" key="8">
    <source>
        <dbReference type="Google" id="ProtNLM"/>
    </source>
</evidence>